<sequence>MFICEGCPKNFSTSAKQGLTLHQKTCEHYRKMVLHAVNAQKSVRDKQKAAQAVKLKERKERMKATMEMSGSLTSNHIQDHPVREPMDVDIEYQDQELDAFPINTTTTLHDNSLIVDDNCELVIEAPSVVHEDLLAQGLPAISPPATHIPTVDIDEDSVDRLMDWQNSGSKLKSNAELKRILTQLESIEACVSIEVPSGDKNTPASFFDVPGLHYRKLTSIIRATFASPLASKFHLSPFKLFHMLPLSGEQQHIFSEVYNSDAFIEENERVQQALVPPDEPDCNMCMLNQIPERLADFHVKWGTQKKDIKAHCQRELMHAVWKFLLDDKFLHAFCYGMVIKCADGIEWRVYPRIFTYSADYPEKVLLATIHDKGLSPCPQCLTPKTRINQMGLQQDSNFQVQHPWTYLGDFVCRAREWIYKMARPIGGTWVEDLLKPTSSVPTVNAFVDHLGHSFQLNELFVVNLMHEVELGVWKTLFTHLIRILYATAPDGHLVADTICRFSSNTSEMKKLATRDFKDFLQCSIPAFEGLLDEPHNSRLMKLLYRTAEWHGFAKFCLHTETTLAHLEAITCELGKLMREFWDATKGDFATYELPHETAARKRHEQQQNPMSTATGQGRKEKLLNLFTYKWHALSDYVRTIRLFGGTDGFSTQVLTNKRKAEQQIAKHVCQLEHARAAHQRDAACRHAVPQSQRHEQASEETNVGDPDLCYHILPSQANKIDLLKTLVTKSNDPVYRNFLPKLQDHLLACLMGREFDRDDQTHTFSHEERNLVHFLGGKIYSVQTCRLYYTSYDLQRQSDTINPTSHPNIFI</sequence>
<accession>A0A8S0VUK2</accession>
<proteinExistence type="predicted"/>
<dbReference type="EMBL" id="CACVBS010000090">
    <property type="protein sequence ID" value="CAA7270389.1"/>
    <property type="molecule type" value="Genomic_DNA"/>
</dbReference>
<dbReference type="InterPro" id="IPR041078">
    <property type="entry name" value="Plavaka"/>
</dbReference>
<evidence type="ECO:0000313" key="3">
    <source>
        <dbReference type="Proteomes" id="UP000467700"/>
    </source>
</evidence>
<reference evidence="2 3" key="1">
    <citation type="submission" date="2020-01" db="EMBL/GenBank/DDBJ databases">
        <authorList>
            <person name="Gupta K D."/>
        </authorList>
    </citation>
    <scope>NUCLEOTIDE SEQUENCE [LARGE SCALE GENOMIC DNA]</scope>
</reference>
<feature type="region of interest" description="Disordered" evidence="1">
    <location>
        <begin position="680"/>
        <end position="702"/>
    </location>
</feature>
<evidence type="ECO:0000256" key="1">
    <source>
        <dbReference type="SAM" id="MobiDB-lite"/>
    </source>
</evidence>
<keyword evidence="3" id="KW-1185">Reference proteome</keyword>
<protein>
    <submittedName>
        <fullName evidence="2">Uncharacterized protein</fullName>
    </submittedName>
</protein>
<evidence type="ECO:0000313" key="2">
    <source>
        <dbReference type="EMBL" id="CAA7270389.1"/>
    </source>
</evidence>
<dbReference type="AlphaFoldDB" id="A0A8S0VUK2"/>
<name>A0A8S0VUK2_CYCAE</name>
<organism evidence="2 3">
    <name type="scientific">Cyclocybe aegerita</name>
    <name type="common">Black poplar mushroom</name>
    <name type="synonym">Agrocybe aegerita</name>
    <dbReference type="NCBI Taxonomy" id="1973307"/>
    <lineage>
        <taxon>Eukaryota</taxon>
        <taxon>Fungi</taxon>
        <taxon>Dikarya</taxon>
        <taxon>Basidiomycota</taxon>
        <taxon>Agaricomycotina</taxon>
        <taxon>Agaricomycetes</taxon>
        <taxon>Agaricomycetidae</taxon>
        <taxon>Agaricales</taxon>
        <taxon>Agaricineae</taxon>
        <taxon>Bolbitiaceae</taxon>
        <taxon>Cyclocybe</taxon>
    </lineage>
</organism>
<gene>
    <name evidence="2" type="ORF">AAE3_LOCUS12799</name>
</gene>
<comment type="caution">
    <text evidence="2">The sequence shown here is derived from an EMBL/GenBank/DDBJ whole genome shotgun (WGS) entry which is preliminary data.</text>
</comment>
<dbReference type="Pfam" id="PF18759">
    <property type="entry name" value="Plavaka"/>
    <property type="match status" value="1"/>
</dbReference>
<dbReference type="OrthoDB" id="3208495at2759"/>
<dbReference type="Proteomes" id="UP000467700">
    <property type="component" value="Unassembled WGS sequence"/>
</dbReference>